<sequence>MGHGSPEIGRLRRFGVPTGLGVDTVAAVPGDMFAVMRADVVVLDTNLPNLAPMLDAVGAVATAAGVRNVDTVIVGGEVVKRGGRLVGVDLPRVLGLARRSGERLVRAAA</sequence>
<evidence type="ECO:0000313" key="1">
    <source>
        <dbReference type="EMBL" id="MFF4773405.1"/>
    </source>
</evidence>
<keyword evidence="2" id="KW-1185">Reference proteome</keyword>
<protein>
    <recommendedName>
        <fullName evidence="3">Amidohydrolase-related domain-containing protein</fullName>
    </recommendedName>
</protein>
<dbReference type="SUPFAM" id="SSF51338">
    <property type="entry name" value="Composite domain of metallo-dependent hydrolases"/>
    <property type="match status" value="1"/>
</dbReference>
<dbReference type="EMBL" id="JBIAXI010000006">
    <property type="protein sequence ID" value="MFF4773405.1"/>
    <property type="molecule type" value="Genomic_DNA"/>
</dbReference>
<dbReference type="Gene3D" id="2.30.40.10">
    <property type="entry name" value="Urease, subunit C, domain 1"/>
    <property type="match status" value="1"/>
</dbReference>
<dbReference type="InterPro" id="IPR032466">
    <property type="entry name" value="Metal_Hydrolase"/>
</dbReference>
<evidence type="ECO:0008006" key="3">
    <source>
        <dbReference type="Google" id="ProtNLM"/>
    </source>
</evidence>
<organism evidence="1 2">
    <name type="scientific">Microtetraspora fusca</name>
    <dbReference type="NCBI Taxonomy" id="1997"/>
    <lineage>
        <taxon>Bacteria</taxon>
        <taxon>Bacillati</taxon>
        <taxon>Actinomycetota</taxon>
        <taxon>Actinomycetes</taxon>
        <taxon>Streptosporangiales</taxon>
        <taxon>Streptosporangiaceae</taxon>
        <taxon>Microtetraspora</taxon>
    </lineage>
</organism>
<proteinExistence type="predicted"/>
<dbReference type="RefSeq" id="WP_387341787.1">
    <property type="nucleotide sequence ID" value="NZ_JBIAXI010000006.1"/>
</dbReference>
<evidence type="ECO:0000313" key="2">
    <source>
        <dbReference type="Proteomes" id="UP001602119"/>
    </source>
</evidence>
<gene>
    <name evidence="1" type="ORF">ACFY05_11160</name>
</gene>
<accession>A0ABW6V266</accession>
<name>A0ABW6V266_MICFU</name>
<dbReference type="SUPFAM" id="SSF51556">
    <property type="entry name" value="Metallo-dependent hydrolases"/>
    <property type="match status" value="1"/>
</dbReference>
<dbReference type="InterPro" id="IPR011059">
    <property type="entry name" value="Metal-dep_hydrolase_composite"/>
</dbReference>
<dbReference type="Proteomes" id="UP001602119">
    <property type="component" value="Unassembled WGS sequence"/>
</dbReference>
<reference evidence="1 2" key="1">
    <citation type="submission" date="2024-10" db="EMBL/GenBank/DDBJ databases">
        <title>The Natural Products Discovery Center: Release of the First 8490 Sequenced Strains for Exploring Actinobacteria Biosynthetic Diversity.</title>
        <authorList>
            <person name="Kalkreuter E."/>
            <person name="Kautsar S.A."/>
            <person name="Yang D."/>
            <person name="Bader C.D."/>
            <person name="Teijaro C.N."/>
            <person name="Fluegel L."/>
            <person name="Davis C.M."/>
            <person name="Simpson J.R."/>
            <person name="Lauterbach L."/>
            <person name="Steele A.D."/>
            <person name="Gui C."/>
            <person name="Meng S."/>
            <person name="Li G."/>
            <person name="Viehrig K."/>
            <person name="Ye F."/>
            <person name="Su P."/>
            <person name="Kiefer A.F."/>
            <person name="Nichols A."/>
            <person name="Cepeda A.J."/>
            <person name="Yan W."/>
            <person name="Fan B."/>
            <person name="Jiang Y."/>
            <person name="Adhikari A."/>
            <person name="Zheng C.-J."/>
            <person name="Schuster L."/>
            <person name="Cowan T.M."/>
            <person name="Smanski M.J."/>
            <person name="Chevrette M.G."/>
            <person name="De Carvalho L.P.S."/>
            <person name="Shen B."/>
        </authorList>
    </citation>
    <scope>NUCLEOTIDE SEQUENCE [LARGE SCALE GENOMIC DNA]</scope>
    <source>
        <strain evidence="1 2">NPDC001281</strain>
    </source>
</reference>
<comment type="caution">
    <text evidence="1">The sequence shown here is derived from an EMBL/GenBank/DDBJ whole genome shotgun (WGS) entry which is preliminary data.</text>
</comment>